<organism evidence="1 2">
    <name type="scientific">Hwangdonia seohaensis</name>
    <dbReference type="NCBI Taxonomy" id="1240727"/>
    <lineage>
        <taxon>Bacteria</taxon>
        <taxon>Pseudomonadati</taxon>
        <taxon>Bacteroidota</taxon>
        <taxon>Flavobacteriia</taxon>
        <taxon>Flavobacteriales</taxon>
        <taxon>Flavobacteriaceae</taxon>
        <taxon>Hwangdonia</taxon>
    </lineage>
</organism>
<evidence type="ECO:0000313" key="1">
    <source>
        <dbReference type="EMBL" id="MFD1162150.1"/>
    </source>
</evidence>
<dbReference type="PROSITE" id="PS51257">
    <property type="entry name" value="PROKAR_LIPOPROTEIN"/>
    <property type="match status" value="1"/>
</dbReference>
<dbReference type="EMBL" id="JBHTLJ010000002">
    <property type="protein sequence ID" value="MFD1162150.1"/>
    <property type="molecule type" value="Genomic_DNA"/>
</dbReference>
<protein>
    <submittedName>
        <fullName evidence="1">Dipeptidase</fullName>
    </submittedName>
</protein>
<proteinExistence type="predicted"/>
<dbReference type="Pfam" id="PF01244">
    <property type="entry name" value="Peptidase_M19"/>
    <property type="match status" value="1"/>
</dbReference>
<gene>
    <name evidence="1" type="ORF">ACFQ2E_06965</name>
</gene>
<dbReference type="PANTHER" id="PTHR10443">
    <property type="entry name" value="MICROSOMAL DIPEPTIDASE"/>
    <property type="match status" value="1"/>
</dbReference>
<dbReference type="Gene3D" id="1.10.287.650">
    <property type="entry name" value="L27 domain"/>
    <property type="match status" value="1"/>
</dbReference>
<dbReference type="InterPro" id="IPR032466">
    <property type="entry name" value="Metal_Hydrolase"/>
</dbReference>
<name>A0ABW3RAM4_9FLAO</name>
<dbReference type="InterPro" id="IPR008257">
    <property type="entry name" value="Pept_M19"/>
</dbReference>
<accession>A0ABW3RAM4</accession>
<dbReference type="Proteomes" id="UP001597163">
    <property type="component" value="Unassembled WGS sequence"/>
</dbReference>
<evidence type="ECO:0000313" key="2">
    <source>
        <dbReference type="Proteomes" id="UP001597163"/>
    </source>
</evidence>
<comment type="caution">
    <text evidence="1">The sequence shown here is derived from an EMBL/GenBank/DDBJ whole genome shotgun (WGS) entry which is preliminary data.</text>
</comment>
<dbReference type="PANTHER" id="PTHR10443:SF12">
    <property type="entry name" value="DIPEPTIDASE"/>
    <property type="match status" value="1"/>
</dbReference>
<dbReference type="Gene3D" id="3.20.20.140">
    <property type="entry name" value="Metal-dependent hydrolases"/>
    <property type="match status" value="1"/>
</dbReference>
<dbReference type="SUPFAM" id="SSF51556">
    <property type="entry name" value="Metallo-dependent hydrolases"/>
    <property type="match status" value="1"/>
</dbReference>
<dbReference type="CDD" id="cd01301">
    <property type="entry name" value="rDP_like"/>
    <property type="match status" value="1"/>
</dbReference>
<dbReference type="PROSITE" id="PS51365">
    <property type="entry name" value="RENAL_DIPEPTIDASE_2"/>
    <property type="match status" value="1"/>
</dbReference>
<keyword evidence="2" id="KW-1185">Reference proteome</keyword>
<dbReference type="RefSeq" id="WP_311938140.1">
    <property type="nucleotide sequence ID" value="NZ_JAVSCK010000002.1"/>
</dbReference>
<sequence length="434" mass="48711">MKITNLLFCALFMLMACKNNSKKTDDTLTLMERAKAIHERVITLDTHCDINVKNFTDSINYTQNLESQVNLPKMKAGGLDVAWFIVYTGQDSLTDEGYKKAYENAMSKFNAIHKLVDDIAPNDIALATTSDDVRRIHKSGKKVAMIGIENGYPVGLDIKNVEKFYNLGARYMSLSHNGHSQLCDSNTGEEDGVWLHNGLSDLGKEVIKEMNRLGMMIDVSHPSKKAMQDMIELTKAPIIASHSSARALCNHSRNLDDEQLEWMKANGGVVQTVAFKAYLNTEKNEARQAALNKLRHQVADSLGLKWYGRWEFRSLDKETQEALKANPDWNAIPEIVNEKVSKTKDFPKDVSMEDFVNHIDYLVKKIGIKHVGISSDFDGGGGIEGWSDASETFNVTLELVKRGYTEDEIEMLWSGNLLRVLDEVEAVAKTLNTK</sequence>
<reference evidence="2" key="1">
    <citation type="journal article" date="2019" name="Int. J. Syst. Evol. Microbiol.">
        <title>The Global Catalogue of Microorganisms (GCM) 10K type strain sequencing project: providing services to taxonomists for standard genome sequencing and annotation.</title>
        <authorList>
            <consortium name="The Broad Institute Genomics Platform"/>
            <consortium name="The Broad Institute Genome Sequencing Center for Infectious Disease"/>
            <person name="Wu L."/>
            <person name="Ma J."/>
        </authorList>
    </citation>
    <scope>NUCLEOTIDE SEQUENCE [LARGE SCALE GENOMIC DNA]</scope>
    <source>
        <strain evidence="2">CCUG 63246</strain>
    </source>
</reference>